<accession>A0A316TYH3</accession>
<feature type="region of interest" description="Disordered" evidence="8">
    <location>
        <begin position="1453"/>
        <end position="1600"/>
    </location>
</feature>
<dbReference type="STRING" id="1684307.A0A316TYH3"/>
<dbReference type="GO" id="GO:0003714">
    <property type="term" value="F:transcription corepressor activity"/>
    <property type="evidence" value="ECO:0007669"/>
    <property type="project" value="InterPro"/>
</dbReference>
<evidence type="ECO:0000256" key="2">
    <source>
        <dbReference type="ARBA" id="ARBA00022491"/>
    </source>
</evidence>
<dbReference type="OrthoDB" id="10265969at2759"/>
<feature type="compositionally biased region" description="Acidic residues" evidence="8">
    <location>
        <begin position="898"/>
        <end position="907"/>
    </location>
</feature>
<protein>
    <recommendedName>
        <fullName evidence="9">Histone deacetylase interacting domain-containing protein</fullName>
    </recommendedName>
</protein>
<feature type="region of interest" description="Disordered" evidence="8">
    <location>
        <begin position="965"/>
        <end position="992"/>
    </location>
</feature>
<keyword evidence="4" id="KW-0805">Transcription regulation</keyword>
<feature type="compositionally biased region" description="Low complexity" evidence="8">
    <location>
        <begin position="1458"/>
        <end position="1468"/>
    </location>
</feature>
<dbReference type="GeneID" id="37015192"/>
<dbReference type="SMART" id="SM00761">
    <property type="entry name" value="HDAC_interact"/>
    <property type="match status" value="1"/>
</dbReference>
<feature type="compositionally biased region" description="Low complexity" evidence="8">
    <location>
        <begin position="356"/>
        <end position="367"/>
    </location>
</feature>
<reference evidence="10 11" key="1">
    <citation type="journal article" date="2018" name="Mol. Biol. Evol.">
        <title>Broad Genomic Sampling Reveals a Smut Pathogenic Ancestry of the Fungal Clade Ustilaginomycotina.</title>
        <authorList>
            <person name="Kijpornyongpan T."/>
            <person name="Mondo S.J."/>
            <person name="Barry K."/>
            <person name="Sandor L."/>
            <person name="Lee J."/>
            <person name="Lipzen A."/>
            <person name="Pangilinan J."/>
            <person name="LaButti K."/>
            <person name="Hainaut M."/>
            <person name="Henrissat B."/>
            <person name="Grigoriev I.V."/>
            <person name="Spatafora J.W."/>
            <person name="Aime M.C."/>
        </authorList>
    </citation>
    <scope>NUCLEOTIDE SEQUENCE [LARGE SCALE GENOMIC DNA]</scope>
    <source>
        <strain evidence="10 11">MCA 4718</strain>
    </source>
</reference>
<evidence type="ECO:0000256" key="6">
    <source>
        <dbReference type="ARBA" id="ARBA00023242"/>
    </source>
</evidence>
<feature type="domain" description="Histone deacetylase interacting" evidence="9">
    <location>
        <begin position="581"/>
        <end position="682"/>
    </location>
</feature>
<feature type="compositionally biased region" description="Low complexity" evidence="8">
    <location>
        <begin position="192"/>
        <end position="208"/>
    </location>
</feature>
<feature type="compositionally biased region" description="Polar residues" evidence="8">
    <location>
        <begin position="1085"/>
        <end position="1094"/>
    </location>
</feature>
<evidence type="ECO:0000259" key="9">
    <source>
        <dbReference type="SMART" id="SM00761"/>
    </source>
</evidence>
<dbReference type="InterPro" id="IPR036600">
    <property type="entry name" value="PAH_sf"/>
</dbReference>
<feature type="region of interest" description="Disordered" evidence="8">
    <location>
        <begin position="161"/>
        <end position="241"/>
    </location>
</feature>
<proteinExistence type="predicted"/>
<dbReference type="Proteomes" id="UP000245942">
    <property type="component" value="Unassembled WGS sequence"/>
</dbReference>
<dbReference type="FunFam" id="1.20.1160.11:FF:000003">
    <property type="entry name" value="Paired amphipathic helix SIN3-like protein"/>
    <property type="match status" value="1"/>
</dbReference>
<dbReference type="InterPro" id="IPR013194">
    <property type="entry name" value="HDAC_interact_dom"/>
</dbReference>
<feature type="compositionally biased region" description="Polar residues" evidence="8">
    <location>
        <begin position="380"/>
        <end position="394"/>
    </location>
</feature>
<feature type="region of interest" description="Disordered" evidence="8">
    <location>
        <begin position="1320"/>
        <end position="1343"/>
    </location>
</feature>
<dbReference type="InterPro" id="IPR031693">
    <property type="entry name" value="Sin3_C"/>
</dbReference>
<evidence type="ECO:0000256" key="7">
    <source>
        <dbReference type="PROSITE-ProRule" id="PRU00810"/>
    </source>
</evidence>
<dbReference type="Pfam" id="PF08295">
    <property type="entry name" value="Sin3_corepress"/>
    <property type="match status" value="1"/>
</dbReference>
<gene>
    <name evidence="10" type="ORF">BCV69DRAFT_285648</name>
</gene>
<feature type="region of interest" description="Disordered" evidence="8">
    <location>
        <begin position="1182"/>
        <end position="1207"/>
    </location>
</feature>
<dbReference type="PANTHER" id="PTHR12346">
    <property type="entry name" value="SIN3B-RELATED"/>
    <property type="match status" value="1"/>
</dbReference>
<dbReference type="InterPro" id="IPR003822">
    <property type="entry name" value="PAH"/>
</dbReference>
<feature type="region of interest" description="Disordered" evidence="8">
    <location>
        <begin position="113"/>
        <end position="148"/>
    </location>
</feature>
<evidence type="ECO:0000313" key="10">
    <source>
        <dbReference type="EMBL" id="PWN17764.1"/>
    </source>
</evidence>
<dbReference type="GO" id="GO:0000122">
    <property type="term" value="P:negative regulation of transcription by RNA polymerase II"/>
    <property type="evidence" value="ECO:0007669"/>
    <property type="project" value="TreeGrafter"/>
</dbReference>
<dbReference type="InterPro" id="IPR039774">
    <property type="entry name" value="Sin3-like"/>
</dbReference>
<feature type="compositionally biased region" description="Low complexity" evidence="8">
    <location>
        <begin position="974"/>
        <end position="992"/>
    </location>
</feature>
<feature type="region of interest" description="Disordered" evidence="8">
    <location>
        <begin position="345"/>
        <end position="418"/>
    </location>
</feature>
<evidence type="ECO:0000256" key="8">
    <source>
        <dbReference type="SAM" id="MobiDB-lite"/>
    </source>
</evidence>
<feature type="compositionally biased region" description="Basic residues" evidence="8">
    <location>
        <begin position="395"/>
        <end position="404"/>
    </location>
</feature>
<dbReference type="GO" id="GO:0010628">
    <property type="term" value="P:positive regulation of gene expression"/>
    <property type="evidence" value="ECO:0007669"/>
    <property type="project" value="UniProtKB-ARBA"/>
</dbReference>
<dbReference type="PROSITE" id="PS51477">
    <property type="entry name" value="PAH"/>
    <property type="match status" value="3"/>
</dbReference>
<dbReference type="EMBL" id="KZ819340">
    <property type="protein sequence ID" value="PWN17764.1"/>
    <property type="molecule type" value="Genomic_DNA"/>
</dbReference>
<dbReference type="RefSeq" id="XP_025344924.1">
    <property type="nucleotide sequence ID" value="XM_025493458.1"/>
</dbReference>
<name>A0A316TYH3_9BASI</name>
<feature type="region of interest" description="Disordered" evidence="8">
    <location>
        <begin position="1076"/>
        <end position="1097"/>
    </location>
</feature>
<dbReference type="Pfam" id="PF16879">
    <property type="entry name" value="Sin3a_C"/>
    <property type="match status" value="1"/>
</dbReference>
<dbReference type="Gene3D" id="1.20.1160.11">
    <property type="entry name" value="Paired amphipathic helix"/>
    <property type="match status" value="3"/>
</dbReference>
<evidence type="ECO:0000256" key="1">
    <source>
        <dbReference type="ARBA" id="ARBA00004123"/>
    </source>
</evidence>
<keyword evidence="11" id="KW-1185">Reference proteome</keyword>
<keyword evidence="2" id="KW-0678">Repressor</keyword>
<keyword evidence="5" id="KW-0804">Transcription</keyword>
<organism evidence="10 11">
    <name type="scientific">Pseudomicrostroma glucosiphilum</name>
    <dbReference type="NCBI Taxonomy" id="1684307"/>
    <lineage>
        <taxon>Eukaryota</taxon>
        <taxon>Fungi</taxon>
        <taxon>Dikarya</taxon>
        <taxon>Basidiomycota</taxon>
        <taxon>Ustilaginomycotina</taxon>
        <taxon>Exobasidiomycetes</taxon>
        <taxon>Microstromatales</taxon>
        <taxon>Microstromatales incertae sedis</taxon>
        <taxon>Pseudomicrostroma</taxon>
    </lineage>
</organism>
<dbReference type="FunFam" id="1.20.1160.11:FF:000001">
    <property type="entry name" value="Paired amphipathic helix protein Sin3"/>
    <property type="match status" value="1"/>
</dbReference>
<evidence type="ECO:0000256" key="3">
    <source>
        <dbReference type="ARBA" id="ARBA00022737"/>
    </source>
</evidence>
<comment type="subcellular location">
    <subcellularLocation>
        <location evidence="1 7">Nucleus</location>
    </subcellularLocation>
</comment>
<evidence type="ECO:0000313" key="11">
    <source>
        <dbReference type="Proteomes" id="UP000245942"/>
    </source>
</evidence>
<dbReference type="Pfam" id="PF02671">
    <property type="entry name" value="PAH"/>
    <property type="match status" value="3"/>
</dbReference>
<evidence type="ECO:0000256" key="5">
    <source>
        <dbReference type="ARBA" id="ARBA00023163"/>
    </source>
</evidence>
<feature type="compositionally biased region" description="Low complexity" evidence="8">
    <location>
        <begin position="1518"/>
        <end position="1591"/>
    </location>
</feature>
<feature type="compositionally biased region" description="Low complexity" evidence="8">
    <location>
        <begin position="1190"/>
        <end position="1203"/>
    </location>
</feature>
<sequence length="1600" mass="169000">MASLNVKDALSYLDQVKLQFAEQPDVYNRFLDIMKDFKSQSIDTPGVIERVSTLFRGHPSLIQGFNTFLPPGYRIECSMDPSESNLITVTTPSGTTTQKEGAKGIAGAVRQGAAQAASSASPNSGAGAAGLAGPAPPKTERTSISGGSSGVAANIAAQAPRLPSQPAPSAMGPSGIRPGSPHRPSIPGIAGGITAPSPATPGAAAGAGVLSQSAGLPPHMDDPSRQPLGPGGPGADAAGNARTPLEFNHAINYVNKIKQRFSNDPETYKQFLEILQTYQKEGRAIQDVYAQVTILFDGAPDLLDEFKQFLPDTSADQPPSPVSAPSAMLGGGGIYALGQATQSQAVGRGPNVQGGSKPPAQPAASSSRAKKRAAQDVPAASSSSKNGPPAQQSGRAKKPKHGHKAQTQPERSPPPHTAMIPIDQVAAAYGLPPAAIQQLSAAYGTPDGMIPVEAAAAAAANAAAGLVPSNMVSAGIPLGPAYAPLATLDEVAFFDRVKKHIDDRNAYLDFLKLLNLYTQDVIDVRTLVDKAAAFIGGHRDLFATFKSLCGYEMGRHGWLEEEEAVIENTPALERPRIDLSTCELYGASYRRLPKEEVSLSCSGRDDMCWEVLNDEWVCHPTWASEGEGFNPHKKNIYEDALYRSEEERHEYDYHIEANLRTIALLEPIAARIAAMDESERANFRLKPGLGGQSRSIYQRVLRKIYGRDAGAEIVAALHDSPSTSIPVVLARLRQKDEEWKRAQREWNKVWRVVDERNWWKSLDHRGVTWKTLDKKAMTTRGLVGEIELRRAEDVSRRYMKELGAPRSLLGTDSGSNVKGTGDSNDLPSAGPWHLEYDFSDRALVYDVIKLALSHLDRGPSYSRGDIDRIEVFLRSFLPLLFGEDAKQWEDEMGLDPVVGDDDEEGGEASDAHKARRNDDLRMKVLRGQVGEGDAAVEMAKESSSTLSTMEQTWIRADTKEAFDSVNGRAGGAANGTASASSAADASSSSSAATPKTLNFFCTTSHYAYLRLFQLAYSRLGKMKRLSAELGRELDEKNQQRKARGQKSTVIRGNPAALRLGLQDRWGGVGAVVGGAATASDEEQPHTNGATTNGAPQLPSAPISGWELHPSKYYPALLDLIEKLFDGDSIDQNMYEECIRFMFGIEGYVVFTIDKVLGGLVKMAQSIISDTKCAELQSLLHKDRSTRGTQSPAVPAASTSPSAAEQRDAQAKAYRHQIAMRMSAECLVGKEESLFRVGWTPVSSKLGIQMLSRDDPSADLPPYVGVGLSEGEADKAREERWLYYISSFALWAPTEGLMGEAKGPYLKRSVANALKADRSLANGTPGALGEGSADDVKGEEVASKTSAAATTSAAAAAAGSSTGSPASPASSKVKFLTESGLEVKVCLSTYRLFFVSDTEDAFARVRLQGEAKSTQAGSASGAAVKERRRRKFEGWLEGRRAALDGDGDEVVAEAEVAGEEPAAPSSSSAPAPPAPAAVETEPLQEEGSAQPAESTTAAVQGDAMDVDTDAGVEPTPALEGSAAAGVATDAADGAPAAASAVEGAEGVAEPAATTATEAAAAPGTADASTVPSADSAAPAAAPVTEPAATDETSGAPSAAAE</sequence>
<evidence type="ECO:0000256" key="4">
    <source>
        <dbReference type="ARBA" id="ARBA00023015"/>
    </source>
</evidence>
<dbReference type="FunFam" id="1.20.1160.11:FF:000002">
    <property type="entry name" value="Paired amphipathic helix protein SIN3"/>
    <property type="match status" value="1"/>
</dbReference>
<feature type="region of interest" description="Disordered" evidence="8">
    <location>
        <begin position="898"/>
        <end position="917"/>
    </location>
</feature>
<feature type="compositionally biased region" description="Low complexity" evidence="8">
    <location>
        <begin position="113"/>
        <end position="133"/>
    </location>
</feature>
<keyword evidence="3" id="KW-0677">Repeat</keyword>
<dbReference type="SUPFAM" id="SSF47762">
    <property type="entry name" value="PAH2 domain"/>
    <property type="match status" value="3"/>
</dbReference>
<dbReference type="GO" id="GO:0033698">
    <property type="term" value="C:Rpd3L complex"/>
    <property type="evidence" value="ECO:0007669"/>
    <property type="project" value="UniProtKB-ARBA"/>
</dbReference>
<keyword evidence="6 7" id="KW-0539">Nucleus</keyword>
<dbReference type="PANTHER" id="PTHR12346:SF0">
    <property type="entry name" value="SIN3A, ISOFORM G"/>
    <property type="match status" value="1"/>
</dbReference>